<reference evidence="1" key="1">
    <citation type="submission" date="2022-10" db="EMBL/GenBank/DDBJ databases">
        <title>Complete Genome of Trichothecium roseum strain YXFP-22015, a Plant Pathogen Isolated from Citrus.</title>
        <authorList>
            <person name="Wang Y."/>
            <person name="Zhu L."/>
        </authorList>
    </citation>
    <scope>NUCLEOTIDE SEQUENCE</scope>
    <source>
        <strain evidence="1">YXFP-22015</strain>
    </source>
</reference>
<name>A0ACC0V2Q2_9HYPO</name>
<organism evidence="1 2">
    <name type="scientific">Trichothecium roseum</name>
    <dbReference type="NCBI Taxonomy" id="47278"/>
    <lineage>
        <taxon>Eukaryota</taxon>
        <taxon>Fungi</taxon>
        <taxon>Dikarya</taxon>
        <taxon>Ascomycota</taxon>
        <taxon>Pezizomycotina</taxon>
        <taxon>Sordariomycetes</taxon>
        <taxon>Hypocreomycetidae</taxon>
        <taxon>Hypocreales</taxon>
        <taxon>Hypocreales incertae sedis</taxon>
        <taxon>Trichothecium</taxon>
    </lineage>
</organism>
<evidence type="ECO:0000313" key="1">
    <source>
        <dbReference type="EMBL" id="KAI9900700.1"/>
    </source>
</evidence>
<dbReference type="Proteomes" id="UP001163324">
    <property type="component" value="Chromosome 4"/>
</dbReference>
<accession>A0ACC0V2Q2</accession>
<gene>
    <name evidence="1" type="ORF">N3K66_004962</name>
</gene>
<sequence>MVSDSSSSDGDHDMDEDMDDSYVMTPQVNKTTPIAHLPMGGPFGSPASNSFTNFQQRRNRKNHKKDRGPYGLGFHNVNNSASRSPPSTANARRESISWQANKLRISGNDGEDMGRVSSEGDGMSSDGQRNVVRRAVTRRGNLLPKTKTFARIRAVLAEESAPAEAECKREAEVVKQVYENDEVCPPPQHHSAAATALSSPNQEPMDYHPEEDTMGDLAVGLSSSFKHQAIRNAKGPKFWDTFSETSSVGGNRTTPPPPNHSLPRGSFSGMSEDVSMDSPSANGIGYPGLQHQTPRTDSQRSESSQPLHGFGPQPPSAAEITRRINNKRRRDDDFDPNIFKRRAVSPGMSAHNSPIVQSPMQRDVAPWGSRPGSNGDRGGNNTPSESGSAGTPGNASTAPSGRHNSKGRVGFQGMSDTSDGVMRMSIE</sequence>
<evidence type="ECO:0000313" key="2">
    <source>
        <dbReference type="Proteomes" id="UP001163324"/>
    </source>
</evidence>
<comment type="caution">
    <text evidence="1">The sequence shown here is derived from an EMBL/GenBank/DDBJ whole genome shotgun (WGS) entry which is preliminary data.</text>
</comment>
<dbReference type="EMBL" id="CM047943">
    <property type="protein sequence ID" value="KAI9900700.1"/>
    <property type="molecule type" value="Genomic_DNA"/>
</dbReference>
<keyword evidence="2" id="KW-1185">Reference proteome</keyword>
<proteinExistence type="predicted"/>
<protein>
    <submittedName>
        <fullName evidence="1">Uncharacterized protein</fullName>
    </submittedName>
</protein>